<accession>A0A0M3KAM2</accession>
<dbReference type="OrthoDB" id="10676179at2759"/>
<feature type="region of interest" description="Disordered" evidence="1">
    <location>
        <begin position="424"/>
        <end position="443"/>
    </location>
</feature>
<feature type="compositionally biased region" description="Polar residues" evidence="1">
    <location>
        <begin position="370"/>
        <end position="382"/>
    </location>
</feature>
<keyword evidence="3" id="KW-1185">Reference proteome</keyword>
<feature type="region of interest" description="Disordered" evidence="1">
    <location>
        <begin position="359"/>
        <end position="399"/>
    </location>
</feature>
<evidence type="ECO:0000313" key="4">
    <source>
        <dbReference type="WBParaSite" id="ASIM_0001801801-mRNA-1"/>
    </source>
</evidence>
<reference evidence="2 3" key="2">
    <citation type="submission" date="2018-11" db="EMBL/GenBank/DDBJ databases">
        <authorList>
            <consortium name="Pathogen Informatics"/>
        </authorList>
    </citation>
    <scope>NUCLEOTIDE SEQUENCE [LARGE SCALE GENOMIC DNA]</scope>
</reference>
<dbReference type="AlphaFoldDB" id="A0A0M3KAM2"/>
<dbReference type="EMBL" id="UYRR01034103">
    <property type="protein sequence ID" value="VDK60362.1"/>
    <property type="molecule type" value="Genomic_DNA"/>
</dbReference>
<protein>
    <submittedName>
        <fullName evidence="4">Receptor-type tyrosine-protein phosphatase zeta</fullName>
    </submittedName>
</protein>
<reference evidence="4" key="1">
    <citation type="submission" date="2017-02" db="UniProtKB">
        <authorList>
            <consortium name="WormBaseParasite"/>
        </authorList>
    </citation>
    <scope>IDENTIFICATION</scope>
</reference>
<evidence type="ECO:0000313" key="2">
    <source>
        <dbReference type="EMBL" id="VDK60362.1"/>
    </source>
</evidence>
<name>A0A0M3KAM2_ANISI</name>
<organism evidence="4">
    <name type="scientific">Anisakis simplex</name>
    <name type="common">Herring worm</name>
    <dbReference type="NCBI Taxonomy" id="6269"/>
    <lineage>
        <taxon>Eukaryota</taxon>
        <taxon>Metazoa</taxon>
        <taxon>Ecdysozoa</taxon>
        <taxon>Nematoda</taxon>
        <taxon>Chromadorea</taxon>
        <taxon>Rhabditida</taxon>
        <taxon>Spirurina</taxon>
        <taxon>Ascaridomorpha</taxon>
        <taxon>Ascaridoidea</taxon>
        <taxon>Anisakidae</taxon>
        <taxon>Anisakis</taxon>
        <taxon>Anisakis simplex complex</taxon>
    </lineage>
</organism>
<feature type="region of interest" description="Disordered" evidence="1">
    <location>
        <begin position="136"/>
        <end position="155"/>
    </location>
</feature>
<proteinExistence type="predicted"/>
<evidence type="ECO:0000313" key="3">
    <source>
        <dbReference type="Proteomes" id="UP000267096"/>
    </source>
</evidence>
<dbReference type="WBParaSite" id="ASIM_0001801801-mRNA-1">
    <property type="protein sequence ID" value="ASIM_0001801801-mRNA-1"/>
    <property type="gene ID" value="ASIM_0001801801"/>
</dbReference>
<dbReference type="Proteomes" id="UP000267096">
    <property type="component" value="Unassembled WGS sequence"/>
</dbReference>
<sequence>MKGSDGSQLESTFHSPFQSFIVTKELPLTSTWFRPIEASNSTSSVQQTNPNLTASANVEHQQSSAELSTKFSTAMQPSLISSHFQTASHSPFTITKSPPEETFAIQTVNPNDGIYTDGSQTDSSAVLQTTIAVMPSSGAETPRSPFDTDDANNQKTTEDNLLSLATSGKPDWDFDRTVVTSELETPNVDDGSAFPGINGENPEDESGLTEGHILPSHESGLNVGHRPREPIESAFPSTIGPATTEFVISPDSTLTDLQATYLTHPDTMLTSGAGKETATSGIYITHPDKMLPSEIAEETTAESISFPEPSITYPVTALTTENGAIDAEVPTVTNPEKSESSLEHVASVQETVSIAVVSTESASKSSESTELNATQPPSINNDSVSSTTETVESHETATVERLATEPVTSTTLTALSIEHSNQATSTSLSAQSFDSLTHGSSSGFENEKQLAEMACRLSDTRPIWSIICDLSKTAQPIKKHRS</sequence>
<gene>
    <name evidence="2" type="ORF">ASIM_LOCUS17420</name>
</gene>
<feature type="compositionally biased region" description="Low complexity" evidence="1">
    <location>
        <begin position="359"/>
        <end position="369"/>
    </location>
</feature>
<evidence type="ECO:0000256" key="1">
    <source>
        <dbReference type="SAM" id="MobiDB-lite"/>
    </source>
</evidence>